<evidence type="ECO:0000256" key="4">
    <source>
        <dbReference type="ARBA" id="ARBA00023002"/>
    </source>
</evidence>
<dbReference type="FunFam" id="2.60.120.330:FF:000005">
    <property type="entry name" value="1-aminocyclopropane-1-carboxylate oxidase homolog 1"/>
    <property type="match status" value="1"/>
</dbReference>
<dbReference type="AlphaFoldDB" id="A0AAV3QW91"/>
<dbReference type="Pfam" id="PF03171">
    <property type="entry name" value="2OG-FeII_Oxy"/>
    <property type="match status" value="1"/>
</dbReference>
<dbReference type="PANTHER" id="PTHR10209">
    <property type="entry name" value="OXIDOREDUCTASE, 2OG-FE II OXYGENASE FAMILY PROTEIN"/>
    <property type="match status" value="1"/>
</dbReference>
<evidence type="ECO:0000256" key="1">
    <source>
        <dbReference type="ARBA" id="ARBA00008056"/>
    </source>
</evidence>
<organism evidence="8 9">
    <name type="scientific">Lithospermum erythrorhizon</name>
    <name type="common">Purple gromwell</name>
    <name type="synonym">Lithospermum officinale var. erythrorhizon</name>
    <dbReference type="NCBI Taxonomy" id="34254"/>
    <lineage>
        <taxon>Eukaryota</taxon>
        <taxon>Viridiplantae</taxon>
        <taxon>Streptophyta</taxon>
        <taxon>Embryophyta</taxon>
        <taxon>Tracheophyta</taxon>
        <taxon>Spermatophyta</taxon>
        <taxon>Magnoliopsida</taxon>
        <taxon>eudicotyledons</taxon>
        <taxon>Gunneridae</taxon>
        <taxon>Pentapetalae</taxon>
        <taxon>asterids</taxon>
        <taxon>lamiids</taxon>
        <taxon>Boraginales</taxon>
        <taxon>Boraginaceae</taxon>
        <taxon>Boraginoideae</taxon>
        <taxon>Lithospermeae</taxon>
        <taxon>Lithospermum</taxon>
    </lineage>
</organism>
<keyword evidence="3" id="KW-0847">Vitamin C</keyword>
<reference evidence="8 9" key="1">
    <citation type="submission" date="2024-01" db="EMBL/GenBank/DDBJ databases">
        <title>The complete chloroplast genome sequence of Lithospermum erythrorhizon: insights into the phylogenetic relationship among Boraginaceae species and the maternal lineages of purple gromwells.</title>
        <authorList>
            <person name="Okada T."/>
            <person name="Watanabe K."/>
        </authorList>
    </citation>
    <scope>NUCLEOTIDE SEQUENCE [LARGE SCALE GENOMIC DNA]</scope>
</reference>
<dbReference type="GO" id="GO:0031418">
    <property type="term" value="F:L-ascorbic acid binding"/>
    <property type="evidence" value="ECO:0007669"/>
    <property type="project" value="UniProtKB-KW"/>
</dbReference>
<dbReference type="InterPro" id="IPR044861">
    <property type="entry name" value="IPNS-like_FE2OG_OXY"/>
</dbReference>
<comment type="similarity">
    <text evidence="1 6">Belongs to the iron/ascorbate-dependent oxidoreductase family.</text>
</comment>
<dbReference type="PANTHER" id="PTHR10209:SF429">
    <property type="entry name" value="1-AMINOCYCLOPROPANE-1-CARBOXYLATE OXIDASE HOMOLOG 1-LIKE"/>
    <property type="match status" value="1"/>
</dbReference>
<dbReference type="PROSITE" id="PS51471">
    <property type="entry name" value="FE2OG_OXY"/>
    <property type="match status" value="1"/>
</dbReference>
<keyword evidence="9" id="KW-1185">Reference proteome</keyword>
<dbReference type="InterPro" id="IPR027443">
    <property type="entry name" value="IPNS-like_sf"/>
</dbReference>
<dbReference type="GO" id="GO:0009805">
    <property type="term" value="P:coumarin biosynthetic process"/>
    <property type="evidence" value="ECO:0007669"/>
    <property type="project" value="UniProtKB-ARBA"/>
</dbReference>
<feature type="domain" description="Fe2OG dioxygenase" evidence="7">
    <location>
        <begin position="221"/>
        <end position="322"/>
    </location>
</feature>
<dbReference type="Pfam" id="PF14226">
    <property type="entry name" value="DIOX_N"/>
    <property type="match status" value="1"/>
</dbReference>
<dbReference type="SUPFAM" id="SSF51197">
    <property type="entry name" value="Clavaminate synthase-like"/>
    <property type="match status" value="1"/>
</dbReference>
<evidence type="ECO:0000313" key="8">
    <source>
        <dbReference type="EMBL" id="GAA0167271.1"/>
    </source>
</evidence>
<protein>
    <submittedName>
        <fullName evidence="8">Oxidoreductase</fullName>
    </submittedName>
</protein>
<keyword evidence="2 6" id="KW-0479">Metal-binding</keyword>
<accession>A0AAV3QW91</accession>
<name>A0AAV3QW91_LITER</name>
<dbReference type="GO" id="GO:0016706">
    <property type="term" value="F:2-oxoglutarate-dependent dioxygenase activity"/>
    <property type="evidence" value="ECO:0007669"/>
    <property type="project" value="UniProtKB-ARBA"/>
</dbReference>
<dbReference type="EMBL" id="BAABME010006024">
    <property type="protein sequence ID" value="GAA0167271.1"/>
    <property type="molecule type" value="Genomic_DNA"/>
</dbReference>
<gene>
    <name evidence="8" type="ORF">LIER_22242</name>
</gene>
<sequence>MLGSKVFDAESAMENEREKEVIALNETKAGTKGLFDAGIQKIPNIFIRSPEDIAEDLKRGRSCLQVPVIDLSGLVDVVDQRRVEVVGQLRRALEEWGIFQVVNHGVPPSVLDGMLAGIGQFHEQDVEMKKDLYSCDVKRKVRYSSNTELYYKAGAACWRDTLSISLQLTENVQPEELPTACRSTTVEFIKHATKLGEDLFRLLAEALGLEQDHLVGLDCAKGRQILCHYYPPCPEPELTLGANKHTDTSFISIVLQDQSGGLQALHNNKWVDVHPIPGALIVNLGDFFQIISNGKFKTVEHRVLSSQAGRPRISVACFFMGRIEPPTIYSPIHELISELNPLQYKEFTVEDYLVKFVARKRGKPVIHQFELNL</sequence>
<evidence type="ECO:0000259" key="7">
    <source>
        <dbReference type="PROSITE" id="PS51471"/>
    </source>
</evidence>
<evidence type="ECO:0000256" key="3">
    <source>
        <dbReference type="ARBA" id="ARBA00022896"/>
    </source>
</evidence>
<dbReference type="GO" id="GO:0002238">
    <property type="term" value="P:response to molecule of fungal origin"/>
    <property type="evidence" value="ECO:0007669"/>
    <property type="project" value="UniProtKB-ARBA"/>
</dbReference>
<comment type="caution">
    <text evidence="8">The sequence shown here is derived from an EMBL/GenBank/DDBJ whole genome shotgun (WGS) entry which is preliminary data.</text>
</comment>
<proteinExistence type="inferred from homology"/>
<evidence type="ECO:0000313" key="9">
    <source>
        <dbReference type="Proteomes" id="UP001454036"/>
    </source>
</evidence>
<dbReference type="Proteomes" id="UP001454036">
    <property type="component" value="Unassembled WGS sequence"/>
</dbReference>
<evidence type="ECO:0000256" key="5">
    <source>
        <dbReference type="ARBA" id="ARBA00023004"/>
    </source>
</evidence>
<evidence type="ECO:0000256" key="6">
    <source>
        <dbReference type="RuleBase" id="RU003682"/>
    </source>
</evidence>
<evidence type="ECO:0000256" key="2">
    <source>
        <dbReference type="ARBA" id="ARBA00022723"/>
    </source>
</evidence>
<dbReference type="GO" id="GO:0046872">
    <property type="term" value="F:metal ion binding"/>
    <property type="evidence" value="ECO:0007669"/>
    <property type="project" value="UniProtKB-KW"/>
</dbReference>
<keyword evidence="4 6" id="KW-0560">Oxidoreductase</keyword>
<dbReference type="Gene3D" id="2.60.120.330">
    <property type="entry name" value="B-lactam Antibiotic, Isopenicillin N Synthase, Chain"/>
    <property type="match status" value="1"/>
</dbReference>
<keyword evidence="5 6" id="KW-0408">Iron</keyword>
<dbReference type="InterPro" id="IPR026992">
    <property type="entry name" value="DIOX_N"/>
</dbReference>
<dbReference type="InterPro" id="IPR005123">
    <property type="entry name" value="Oxoglu/Fe-dep_dioxygenase_dom"/>
</dbReference>